<comment type="caution">
    <text evidence="1">The sequence shown here is derived from an EMBL/GenBank/DDBJ whole genome shotgun (WGS) entry which is preliminary data.</text>
</comment>
<name>A0ACC6UCW6_9BURK</name>
<dbReference type="EMBL" id="JBFRCH010000051">
    <property type="protein sequence ID" value="MEX3937409.1"/>
    <property type="molecule type" value="Genomic_DNA"/>
</dbReference>
<dbReference type="Proteomes" id="UP001558850">
    <property type="component" value="Unassembled WGS sequence"/>
</dbReference>
<proteinExistence type="predicted"/>
<gene>
    <name evidence="1" type="ORF">AB4Y32_37725</name>
</gene>
<evidence type="ECO:0000313" key="1">
    <source>
        <dbReference type="EMBL" id="MEX3937409.1"/>
    </source>
</evidence>
<reference evidence="1" key="1">
    <citation type="submission" date="2024-07" db="EMBL/GenBank/DDBJ databases">
        <title>A survey of Mimosa microsymbionts across Brazilian biomes reveals a high diversity of Paraburkholderia nodulating endemic species, but also that Cupriavidus is common as a symbiont of widespread species.</title>
        <authorList>
            <person name="Rouws L."/>
            <person name="Barauna A."/>
            <person name="Beukes C."/>
            <person name="Rouws J.R.C."/>
            <person name="De Faria S.M."/>
            <person name="Gross E."/>
            <person name="Bueno Dos Reis Junior F."/>
            <person name="Simon M.F."/>
            <person name="Maluk M."/>
            <person name="Odee D.W."/>
            <person name="Kenicer G."/>
            <person name="Young J.P.W."/>
            <person name="Reis V.M."/>
            <person name="Zilli J."/>
            <person name="James E.K."/>
        </authorList>
    </citation>
    <scope>NUCLEOTIDE SEQUENCE</scope>
    <source>
        <strain evidence="1">EG181B</strain>
    </source>
</reference>
<organism evidence="1 2">
    <name type="scientific">Paraburkholderia phymatum</name>
    <dbReference type="NCBI Taxonomy" id="148447"/>
    <lineage>
        <taxon>Bacteria</taxon>
        <taxon>Pseudomonadati</taxon>
        <taxon>Pseudomonadota</taxon>
        <taxon>Betaproteobacteria</taxon>
        <taxon>Burkholderiales</taxon>
        <taxon>Burkholderiaceae</taxon>
        <taxon>Paraburkholderia</taxon>
    </lineage>
</organism>
<protein>
    <submittedName>
        <fullName evidence="1">Uncharacterized protein</fullName>
    </submittedName>
</protein>
<accession>A0ACC6UCW6</accession>
<sequence>MNSPRLPQYAVGRWESLWASDPYMSHRILIDLSARKVIAGRYVSDWGNTGAQIFAAGILTVKSNDGESLTTLRSSSFFPCVASF</sequence>
<evidence type="ECO:0000313" key="2">
    <source>
        <dbReference type="Proteomes" id="UP001558850"/>
    </source>
</evidence>
<keyword evidence="2" id="KW-1185">Reference proteome</keyword>